<keyword evidence="14" id="KW-0472">Membrane</keyword>
<organism evidence="18 19">
    <name type="scientific">Blomia tropicalis</name>
    <name type="common">Mite</name>
    <dbReference type="NCBI Taxonomy" id="40697"/>
    <lineage>
        <taxon>Eukaryota</taxon>
        <taxon>Metazoa</taxon>
        <taxon>Ecdysozoa</taxon>
        <taxon>Arthropoda</taxon>
        <taxon>Chelicerata</taxon>
        <taxon>Arachnida</taxon>
        <taxon>Acari</taxon>
        <taxon>Acariformes</taxon>
        <taxon>Sarcoptiformes</taxon>
        <taxon>Astigmata</taxon>
        <taxon>Glycyphagoidea</taxon>
        <taxon>Echimyopodidae</taxon>
        <taxon>Blomia</taxon>
    </lineage>
</organism>
<dbReference type="Pfam" id="PF00053">
    <property type="entry name" value="EGF_laminin"/>
    <property type="match status" value="2"/>
</dbReference>
<keyword evidence="3 11" id="KW-0245">EGF-like domain</keyword>
<dbReference type="SUPFAM" id="SSF57184">
    <property type="entry name" value="Growth factor receptor domain"/>
    <property type="match status" value="1"/>
</dbReference>
<dbReference type="InterPro" id="IPR009030">
    <property type="entry name" value="Growth_fac_rcpt_cys_sf"/>
</dbReference>
<evidence type="ECO:0000256" key="8">
    <source>
        <dbReference type="ARBA" id="ARBA00023157"/>
    </source>
</evidence>
<evidence type="ECO:0000313" key="18">
    <source>
        <dbReference type="EMBL" id="KAJ6216601.1"/>
    </source>
</evidence>
<dbReference type="PROSITE" id="PS00022">
    <property type="entry name" value="EGF_1"/>
    <property type="match status" value="2"/>
</dbReference>
<dbReference type="InterPro" id="IPR000152">
    <property type="entry name" value="EGF-type_Asp/Asn_hydroxyl_site"/>
</dbReference>
<dbReference type="PROSITE" id="PS00010">
    <property type="entry name" value="ASX_HYDROXYL"/>
    <property type="match status" value="2"/>
</dbReference>
<evidence type="ECO:0000256" key="10">
    <source>
        <dbReference type="ARBA" id="ARBA00023292"/>
    </source>
</evidence>
<feature type="transmembrane region" description="Helical" evidence="14">
    <location>
        <begin position="2567"/>
        <end position="2589"/>
    </location>
</feature>
<feature type="compositionally biased region" description="Basic residues" evidence="13">
    <location>
        <begin position="1"/>
        <end position="14"/>
    </location>
</feature>
<keyword evidence="10 12" id="KW-0424">Laminin EGF-like domain</keyword>
<dbReference type="SMART" id="SM00179">
    <property type="entry name" value="EGF_CA"/>
    <property type="match status" value="2"/>
</dbReference>
<dbReference type="PROSITE" id="PS50026">
    <property type="entry name" value="EGF_3"/>
    <property type="match status" value="1"/>
</dbReference>
<evidence type="ECO:0000259" key="15">
    <source>
        <dbReference type="PROSITE" id="PS01180"/>
    </source>
</evidence>
<evidence type="ECO:0000259" key="16">
    <source>
        <dbReference type="PROSITE" id="PS50026"/>
    </source>
</evidence>
<dbReference type="EMBL" id="JAPWDV010000003">
    <property type="protein sequence ID" value="KAJ6216601.1"/>
    <property type="molecule type" value="Genomic_DNA"/>
</dbReference>
<evidence type="ECO:0000256" key="9">
    <source>
        <dbReference type="ARBA" id="ARBA00023180"/>
    </source>
</evidence>
<name>A0A9Q0M0B2_BLOTA</name>
<dbReference type="SUPFAM" id="SSF50965">
    <property type="entry name" value="Galactose oxidase, central domain"/>
    <property type="match status" value="1"/>
</dbReference>
<dbReference type="PANTHER" id="PTHR46093">
    <property type="entry name" value="ACYL-COA-BINDING DOMAIN-CONTAINING PROTEIN 5"/>
    <property type="match status" value="1"/>
</dbReference>
<dbReference type="FunFam" id="2.10.25.10:FF:000191">
    <property type="entry name" value="Multiple epidermal growth factor-like domains 8"/>
    <property type="match status" value="1"/>
</dbReference>
<dbReference type="Gene3D" id="2.170.300.10">
    <property type="entry name" value="Tie2 ligand-binding domain superfamily"/>
    <property type="match status" value="1"/>
</dbReference>
<keyword evidence="19" id="KW-1185">Reference proteome</keyword>
<feature type="domain" description="Laminin EGF-like" evidence="17">
    <location>
        <begin position="1273"/>
        <end position="1323"/>
    </location>
</feature>
<dbReference type="SUPFAM" id="SSF49854">
    <property type="entry name" value="Spermadhesin, CUB domain"/>
    <property type="match status" value="1"/>
</dbReference>
<evidence type="ECO:0000256" key="12">
    <source>
        <dbReference type="PROSITE-ProRule" id="PRU00460"/>
    </source>
</evidence>
<keyword evidence="4 14" id="KW-0812">Transmembrane</keyword>
<evidence type="ECO:0000256" key="4">
    <source>
        <dbReference type="ARBA" id="ARBA00022692"/>
    </source>
</evidence>
<dbReference type="PROSITE" id="PS01186">
    <property type="entry name" value="EGF_2"/>
    <property type="match status" value="3"/>
</dbReference>
<dbReference type="Proteomes" id="UP001142055">
    <property type="component" value="Chromosome 3"/>
</dbReference>
<evidence type="ECO:0000313" key="19">
    <source>
        <dbReference type="Proteomes" id="UP001142055"/>
    </source>
</evidence>
<dbReference type="Pfam" id="PF24981">
    <property type="entry name" value="Beta-prop_ATRN-LZTR1"/>
    <property type="match status" value="2"/>
</dbReference>
<keyword evidence="6" id="KW-0677">Repeat</keyword>
<keyword evidence="8 12" id="KW-1015">Disulfide bond</keyword>
<evidence type="ECO:0000256" key="2">
    <source>
        <dbReference type="ARBA" id="ARBA00022441"/>
    </source>
</evidence>
<dbReference type="SMART" id="SM00180">
    <property type="entry name" value="EGF_Lam"/>
    <property type="match status" value="4"/>
</dbReference>
<dbReference type="Gene3D" id="2.10.25.10">
    <property type="entry name" value="Laminin"/>
    <property type="match status" value="6"/>
</dbReference>
<dbReference type="GO" id="GO:0016020">
    <property type="term" value="C:membrane"/>
    <property type="evidence" value="ECO:0007669"/>
    <property type="project" value="UniProtKB-SubCell"/>
</dbReference>
<dbReference type="SUPFAM" id="SSF117281">
    <property type="entry name" value="Kelch motif"/>
    <property type="match status" value="1"/>
</dbReference>
<proteinExistence type="predicted"/>
<keyword evidence="5" id="KW-0732">Signal</keyword>
<dbReference type="PROSITE" id="PS01248">
    <property type="entry name" value="EGF_LAM_1"/>
    <property type="match status" value="3"/>
</dbReference>
<comment type="subcellular location">
    <subcellularLocation>
        <location evidence="1">Membrane</location>
        <topology evidence="1">Single-pass type I membrane protein</topology>
    </subcellularLocation>
</comment>
<dbReference type="FunFam" id="2.10.25.10:FF:000038">
    <property type="entry name" value="Fibrillin 2"/>
    <property type="match status" value="1"/>
</dbReference>
<feature type="disulfide bond" evidence="12">
    <location>
        <begin position="1295"/>
        <end position="1304"/>
    </location>
</feature>
<dbReference type="Pfam" id="PF24973">
    <property type="entry name" value="EGF_LMN_ATRN"/>
    <property type="match status" value="2"/>
</dbReference>
<feature type="disulfide bond" evidence="12">
    <location>
        <begin position="1307"/>
        <end position="1321"/>
    </location>
</feature>
<evidence type="ECO:0000256" key="6">
    <source>
        <dbReference type="ARBA" id="ARBA00022737"/>
    </source>
</evidence>
<evidence type="ECO:0000259" key="17">
    <source>
        <dbReference type="PROSITE" id="PS50027"/>
    </source>
</evidence>
<dbReference type="InterPro" id="IPR011043">
    <property type="entry name" value="Gal_Oxase/kelch_b-propeller"/>
</dbReference>
<dbReference type="PROSITE" id="PS01180">
    <property type="entry name" value="CUB"/>
    <property type="match status" value="1"/>
</dbReference>
<feature type="compositionally biased region" description="Low complexity" evidence="13">
    <location>
        <begin position="2821"/>
        <end position="2830"/>
    </location>
</feature>
<feature type="domain" description="EGF-like" evidence="16">
    <location>
        <begin position="1151"/>
        <end position="1191"/>
    </location>
</feature>
<gene>
    <name evidence="18" type="ORF">RDWZM_007758</name>
</gene>
<feature type="region of interest" description="Disordered" evidence="13">
    <location>
        <begin position="2809"/>
        <end position="2860"/>
    </location>
</feature>
<dbReference type="InterPro" id="IPR056863">
    <property type="entry name" value="LMN_ATRN_NET-like_EGF"/>
</dbReference>
<keyword evidence="7 14" id="KW-1133">Transmembrane helix</keyword>
<dbReference type="SMART" id="SM00181">
    <property type="entry name" value="EGF"/>
    <property type="match status" value="9"/>
</dbReference>
<dbReference type="InterPro" id="IPR001881">
    <property type="entry name" value="EGF-like_Ca-bd_dom"/>
</dbReference>
<dbReference type="InterPro" id="IPR024731">
    <property type="entry name" value="NELL2-like_EGF"/>
</dbReference>
<protein>
    <recommendedName>
        <fullName evidence="20">Multiple epidermal growth factor-like domains protein 8</fullName>
    </recommendedName>
</protein>
<sequence>MAQGKLKVKAKLPPKAKSASVHLTKKKQQSGSLQQKLQNEVTKEIRKNIEDQARGFANNDAKFVNNCGNGRQIFSNTTQGFINNYDGNVFNCEWLITTRDLSLSTNSSFINLHVIFNETNHHSDTLYIFDGLSYENQLIASLNVYSPTDRKVFASSGSMLLLHYWDEDHTPSRFTATFTVTECQLNCSNHGLCVNNSCICNHPWKGDACQIDSCPKNCSHFGQCVNNLTDSSQECSTIASYSQCICTNDYIGQSCDVLNQDSAKQRRQSNVKVPKWKLFSNLSPGRASHASVYMPLTDSIYVYGGRHYEFVFGDLLTFSFKTNRWHNLTCSQIDHPKPLWGHTLSIFNSSLVLFGGIFADGTLSNELWFFDVSTKQWTLSLATKTNFDLFPLAFHTATLVNNQSLYIFGGRFQNGSHLQSFYRIDFTHSYNEINHTANLVRSVNENQSYNQIVGHTAIFYAPLESIIIFGGATLIGNTNRLNNQIQLFHVHRKVWSRLKFSENEEDIPGKRAFHSMLLFEHHLVVFGGHLRTKNETNDADNRLHVYSLLCHQWSVLDTRDQSFPLSNLVSTSLIIRNNLIFLIGGFSGHVHGEVYVYSLSKRIYDNLQAELCSQHQSLNNCKHQTSCNWCRMERPNHQVNNTDLDGYCSHNKVGCSRKPLRKQCPGLCTRLTNCYSCVTTIANPDNHGNDNGKPIGNSCRWDPFELSCVTSIDLNHLTLHLVSNYFECVHHNIESGVTFYKYNYPQNRSQPDEVKYLKNFEVKTSFREKLAKNVFISTPEIDFTSFKSDNTSLVNIARIFGFVHPFGLEPFHNNSLRLFLSSTSPQASLRWNGEAKILENISTNKSYYQSFIDLPMNSEDISIEDNFLIDLIVKFPIRTTFHELEYETIELGLEHNSVVNILSNWNLRPYHNTIDCNQTKMCLTCISNLGCAWDSISRQCFMKSEIQNLKTGHLLVIEPEQCSLCADIIECKQCAQHYQCEWVSHDGGLCVRRGRFSDSIRNPTACPMTCFHRQSCQSCIDDSNQCAWCQTSKQCISISSYKSSPSFDFCPQIDINQFKPNPSIYKLLNNSNPHYNATTSSIMKCSKCLRHSTCLTCQNDFSCSWCSNRDDHSLGFCSEKILPNENVDCNHLMGIPLNEVYVSSLQSKCPLVNECQLDKHNCHSNGICIDTEHSFRCICKPGFTGDGITCIRTCNNSCIHGYCSEFPDYRCICDLGWTGDDCSVDCGCNGHSSCSTGIGICDYCEHNTRGKHCQLCSIGSYGMANSSIGCTKCNCNGHGNEELGLCDSDTGICHCLNYTEGVNCERCEVGFYGDPQNNEPCFMECNHRAFISDFQSDHFNENMNINCLWIFTSYSSPREYNSFELYYGVNKQLRALPIAITIFGSHLLNCTLSRVLVYDGIPQFVSASNQTESTILANICGTRAINDTNLIASSGFVTVVYRSENLFQGFNASYLQLSSTETKVISSNQTKPTNITKSVTKSLWSMESRLSNNTFDDTIWPNRMHSQFYLHDSLIFVGGQERSIPLSLAIFNLTTKSWSKPIQSDTRPNNRIMYGSAILNEEIFIFGGLEVATNQAMNDLWSCHISSKENNRFWRWRAITPLGNETIPPLMGHSLTAITFASMKALILMGGYSSSYGFLEKQYIFIPKVNRWKVLRTKGSAPIGIFGHAAIYHSTNRQLFVFGGADFKESQQTVISNALYILNLDNLVWRRHQPENVTDINWPLPRFLSTIVTTQDYLLIMGGKTGSISSPGFTTNSLNNLVFAYRYQCNKWIALGNSSLIRNRSSWQILSATTMNNTLYAYEQSSESFSLITLKLPIDLCSFHMNNMKSCRNIIGCSFKIVKFSNHSTSECVDINTIISDGSISRLSMLKEAVLQGTKYGRCIALNDTCDWFEVNSTLENRFQCANISVDLTEMCPSRQCLATDCDKCLKQSAIHHDRPRCVWTRQVHKLVQSGHLINMSPMFDWACVQSSIIEWSPLATEIETVPPLACPARCHRHKTCSLCLEGATGDEGGIHECVWSEITQECVSPTYYSLLSCESANCDEFVQRQPYSQCPVDCDSLNKGDRLSQQNECKNGHHTCDHISQECVDLEDGFMCRCKSGFKMIDNTCKPICHQGCVNGICIKPDVCGCTFGYIGHDCSLECECNGHSTCPSSTRLAECTECHNNTQGYSCEQCKPFFVGDPRHSGSCQSCSDYCNNHSDKCFDVKLINESFNNLTSTDTFWYELIKGVGEGPRSDAVCIDCANNTEGERCDRCKLGYFKISEDIRDGCRLCECNQHGLICNPFNGENCNCQNNTENDRQCNYLNTKEYSNYVNKTYFFKSTHITSTYSLPCWKVQCSKCKDYFYGVPTNGHQCYRHMHPEKEYCFDPVSQDECIRNPRELSHGRVIFFGVQPRYMNVDIKIVLSVVKGAIDMYLFSKDNMFIVKGDQAGFHHTFLDRSFIQNKFLINISKTLDTPANATLNGDLWWLSIDDGNFDRFAYTLKNPFFLNSIRLNGSSPYYHSMANLNEITIIRNVRQRLEVTIPYRTHDLRTTRYYFILRANDPVSFDSSYGLVLFRQDQCKIDLFVFFSVFFSCFFLFTCMSVIVWKLKMYLEYRRAQHMHEIELEHLANRPFALIYVLFDSIFEFDHVTFHKVKSSVPETPSKKMSLFRHFTLGFKESPKIYPECAQSAAKFDTKETENSIKPVSIEFTSDGLAAIITTFVRLPGGNLAPNRFAAASTLVSLKNSPQIMQSFLSMKYRLVFGNLLDRFFENQTHSEIFSPIVNHQRRLVEHGILSGLADRIRHNRGKFKDEQTKFKVKRIAAGSSYEDQTMERGTKTKNNNNNRSNNTRERIRPNNTKSIKENKDDSKMVQSKTTNKVKTFSTDNTTAIPNVQFGLGDGFGRHTR</sequence>
<dbReference type="InterPro" id="IPR016201">
    <property type="entry name" value="PSI"/>
</dbReference>
<comment type="caution">
    <text evidence="18">The sequence shown here is derived from an EMBL/GenBank/DDBJ whole genome shotgun (WGS) entry which is preliminary data.</text>
</comment>
<dbReference type="CDD" id="cd00054">
    <property type="entry name" value="EGF_CA"/>
    <property type="match status" value="1"/>
</dbReference>
<dbReference type="InterPro" id="IPR056737">
    <property type="entry name" value="Beta-prop_ATRN-MKLN-like"/>
</dbReference>
<comment type="caution">
    <text evidence="11">Lacks conserved residue(s) required for the propagation of feature annotation.</text>
</comment>
<reference evidence="18" key="1">
    <citation type="submission" date="2022-12" db="EMBL/GenBank/DDBJ databases">
        <title>Genome assemblies of Blomia tropicalis.</title>
        <authorList>
            <person name="Cui Y."/>
        </authorList>
    </citation>
    <scope>NUCLEOTIDE SEQUENCE</scope>
    <source>
        <tissue evidence="18">Adult mites</tissue>
    </source>
</reference>
<dbReference type="Pfam" id="PF12947">
    <property type="entry name" value="EGF_3"/>
    <property type="match status" value="1"/>
</dbReference>
<evidence type="ECO:0000256" key="13">
    <source>
        <dbReference type="SAM" id="MobiDB-lite"/>
    </source>
</evidence>
<dbReference type="InterPro" id="IPR015915">
    <property type="entry name" value="Kelch-typ_b-propeller"/>
</dbReference>
<dbReference type="InterPro" id="IPR002049">
    <property type="entry name" value="LE_dom"/>
</dbReference>
<dbReference type="PANTHER" id="PTHR46093:SF16">
    <property type="entry name" value="MULTIPLE EGF-LIKE-DOMAINS 8"/>
    <property type="match status" value="1"/>
</dbReference>
<evidence type="ECO:0000256" key="1">
    <source>
        <dbReference type="ARBA" id="ARBA00004479"/>
    </source>
</evidence>
<accession>A0A9Q0M0B2</accession>
<feature type="domain" description="CUB" evidence="15">
    <location>
        <begin position="1307"/>
        <end position="1457"/>
    </location>
</feature>
<evidence type="ECO:0000256" key="3">
    <source>
        <dbReference type="ARBA" id="ARBA00022536"/>
    </source>
</evidence>
<evidence type="ECO:0008006" key="20">
    <source>
        <dbReference type="Google" id="ProtNLM"/>
    </source>
</evidence>
<evidence type="ECO:0000256" key="7">
    <source>
        <dbReference type="ARBA" id="ARBA00022989"/>
    </source>
</evidence>
<dbReference type="CDD" id="cd00055">
    <property type="entry name" value="EGF_Lam"/>
    <property type="match status" value="3"/>
</dbReference>
<keyword evidence="2" id="KW-0880">Kelch repeat</keyword>
<evidence type="ECO:0000256" key="5">
    <source>
        <dbReference type="ARBA" id="ARBA00022729"/>
    </source>
</evidence>
<evidence type="ECO:0000256" key="11">
    <source>
        <dbReference type="PROSITE-ProRule" id="PRU00076"/>
    </source>
</evidence>
<evidence type="ECO:0000256" key="14">
    <source>
        <dbReference type="SAM" id="Phobius"/>
    </source>
</evidence>
<dbReference type="OMA" id="PVCQWCD"/>
<dbReference type="SUPFAM" id="SSF57196">
    <property type="entry name" value="EGF/Laminin"/>
    <property type="match status" value="4"/>
</dbReference>
<dbReference type="SMART" id="SM00423">
    <property type="entry name" value="PSI"/>
    <property type="match status" value="4"/>
</dbReference>
<dbReference type="InterPro" id="IPR000742">
    <property type="entry name" value="EGF"/>
</dbReference>
<keyword evidence="9" id="KW-0325">Glycoprotein</keyword>
<dbReference type="Gene3D" id="2.120.10.80">
    <property type="entry name" value="Kelch-type beta propeller"/>
    <property type="match status" value="4"/>
</dbReference>
<dbReference type="GO" id="GO:0005509">
    <property type="term" value="F:calcium ion binding"/>
    <property type="evidence" value="ECO:0007669"/>
    <property type="project" value="InterPro"/>
</dbReference>
<dbReference type="PROSITE" id="PS50027">
    <property type="entry name" value="EGF_LAM_2"/>
    <property type="match status" value="1"/>
</dbReference>
<feature type="region of interest" description="Disordered" evidence="13">
    <location>
        <begin position="1"/>
        <end position="37"/>
    </location>
</feature>
<dbReference type="InterPro" id="IPR000859">
    <property type="entry name" value="CUB_dom"/>
</dbReference>
<dbReference type="InterPro" id="IPR035914">
    <property type="entry name" value="Sperma_CUB_dom_sf"/>
</dbReference>
<feature type="compositionally biased region" description="Basic and acidic residues" evidence="13">
    <location>
        <begin position="2831"/>
        <end position="2852"/>
    </location>
</feature>